<evidence type="ECO:0000313" key="1">
    <source>
        <dbReference type="EMBL" id="OAY38453.1"/>
    </source>
</evidence>
<organism evidence="1">
    <name type="scientific">Manihot esculenta</name>
    <name type="common">Cassava</name>
    <name type="synonym">Jatropha manihot</name>
    <dbReference type="NCBI Taxonomy" id="3983"/>
    <lineage>
        <taxon>Eukaryota</taxon>
        <taxon>Viridiplantae</taxon>
        <taxon>Streptophyta</taxon>
        <taxon>Embryophyta</taxon>
        <taxon>Tracheophyta</taxon>
        <taxon>Spermatophyta</taxon>
        <taxon>Magnoliopsida</taxon>
        <taxon>eudicotyledons</taxon>
        <taxon>Gunneridae</taxon>
        <taxon>Pentapetalae</taxon>
        <taxon>rosids</taxon>
        <taxon>fabids</taxon>
        <taxon>Malpighiales</taxon>
        <taxon>Euphorbiaceae</taxon>
        <taxon>Crotonoideae</taxon>
        <taxon>Manihoteae</taxon>
        <taxon>Manihot</taxon>
    </lineage>
</organism>
<reference evidence="1" key="1">
    <citation type="submission" date="2016-02" db="EMBL/GenBank/DDBJ databases">
        <title>WGS assembly of Manihot esculenta.</title>
        <authorList>
            <person name="Bredeson J.V."/>
            <person name="Prochnik S.E."/>
            <person name="Lyons J.B."/>
            <person name="Schmutz J."/>
            <person name="Grimwood J."/>
            <person name="Vrebalov J."/>
            <person name="Bart R.S."/>
            <person name="Amuge T."/>
            <person name="Ferguson M.E."/>
            <person name="Green R."/>
            <person name="Putnam N."/>
            <person name="Stites J."/>
            <person name="Rounsley S."/>
            <person name="Rokhsar D.S."/>
        </authorList>
    </citation>
    <scope>NUCLEOTIDE SEQUENCE [LARGE SCALE GENOMIC DNA]</scope>
    <source>
        <tissue evidence="1">Leaf</tissue>
    </source>
</reference>
<dbReference type="EMBL" id="CM004396">
    <property type="protein sequence ID" value="OAY38453.1"/>
    <property type="molecule type" value="Genomic_DNA"/>
</dbReference>
<protein>
    <submittedName>
        <fullName evidence="1">Uncharacterized protein</fullName>
    </submittedName>
</protein>
<gene>
    <name evidence="1" type="ORF">MANES_10G015400</name>
</gene>
<proteinExistence type="predicted"/>
<dbReference type="AlphaFoldDB" id="A0A2C9V4F0"/>
<accession>A0A2C9V4F0</accession>
<sequence length="59" mass="6915">MRFDPLVGRTGMNPDLPEWFRLKKNLVCCKVMLNNLYGKIQGDCFFWHIVIDGNSKNQI</sequence>
<name>A0A2C9V4F0_MANES</name>